<dbReference type="InterPro" id="IPR050166">
    <property type="entry name" value="ABC_transporter_ATP-bind"/>
</dbReference>
<gene>
    <name evidence="4" type="ORF">SAMN05421630_101912</name>
</gene>
<keyword evidence="1" id="KW-0813">Transport</keyword>
<dbReference type="STRING" id="530584.SAMN05421630_101912"/>
<dbReference type="InterPro" id="IPR027417">
    <property type="entry name" value="P-loop_NTPase"/>
</dbReference>
<keyword evidence="5" id="KW-1185">Reference proteome</keyword>
<dbReference type="InterPro" id="IPR017871">
    <property type="entry name" value="ABC_transporter-like_CS"/>
</dbReference>
<dbReference type="GO" id="GO:0005524">
    <property type="term" value="F:ATP binding"/>
    <property type="evidence" value="ECO:0007669"/>
    <property type="project" value="UniProtKB-KW"/>
</dbReference>
<keyword evidence="2" id="KW-0547">Nucleotide-binding</keyword>
<dbReference type="PANTHER" id="PTHR42788:SF13">
    <property type="entry name" value="ALIPHATIC SULFONATES IMPORT ATP-BINDING PROTEIN SSUB"/>
    <property type="match status" value="1"/>
</dbReference>
<dbReference type="KEGG" id="pmad:BAY61_12655"/>
<evidence type="ECO:0000313" key="4">
    <source>
        <dbReference type="EMBL" id="SDC23302.1"/>
    </source>
</evidence>
<dbReference type="SMART" id="SM00382">
    <property type="entry name" value="AAA"/>
    <property type="match status" value="1"/>
</dbReference>
<dbReference type="AlphaFoldDB" id="A0A222VPN4"/>
<reference evidence="4 5" key="1">
    <citation type="submission" date="2016-10" db="EMBL/GenBank/DDBJ databases">
        <authorList>
            <person name="de Groot N.N."/>
        </authorList>
    </citation>
    <scope>NUCLEOTIDE SEQUENCE [LARGE SCALE GENOMIC DNA]</scope>
    <source>
        <strain evidence="4 5">CGMCC 4.5506</strain>
    </source>
</reference>
<evidence type="ECO:0000256" key="1">
    <source>
        <dbReference type="ARBA" id="ARBA00022448"/>
    </source>
</evidence>
<name>A0A222VPN4_9PSEU</name>
<dbReference type="SUPFAM" id="SSF52540">
    <property type="entry name" value="P-loop containing nucleoside triphosphate hydrolases"/>
    <property type="match status" value="1"/>
</dbReference>
<sequence length="255" mass="28288">MTNTVMRFEHVSKRYGENTLAVDDFDLGVGDGEFVSIVGPSGCGKSTLLKLIMGLEPLTGGSLEYHAHAPSVSAMTGMVFQQPLLLPWHTVLDNVLVPSTLQSRSRRRTDRGRALELISMLGLTDFTESYPYQLSGGMQQRVGIARALLHDPRILLMDEPFGALDAMTRDQLTMDLLTIWERDRKTVLFITHSISEAVLLSDRVVVMTPRPGRIADVVGIDLPRPRTLATINTPEFGEYARRIRRVLDGTEAVTP</sequence>
<dbReference type="Pfam" id="PF00005">
    <property type="entry name" value="ABC_tran"/>
    <property type="match status" value="1"/>
</dbReference>
<keyword evidence="3 4" id="KW-0067">ATP-binding</keyword>
<dbReference type="EMBL" id="FMZE01000001">
    <property type="protein sequence ID" value="SDC23302.1"/>
    <property type="molecule type" value="Genomic_DNA"/>
</dbReference>
<dbReference type="Gene3D" id="3.40.50.300">
    <property type="entry name" value="P-loop containing nucleotide triphosphate hydrolases"/>
    <property type="match status" value="1"/>
</dbReference>
<evidence type="ECO:0000256" key="3">
    <source>
        <dbReference type="ARBA" id="ARBA00022840"/>
    </source>
</evidence>
<dbReference type="InterPro" id="IPR003593">
    <property type="entry name" value="AAA+_ATPase"/>
</dbReference>
<proteinExistence type="predicted"/>
<dbReference type="RefSeq" id="WP_211323435.1">
    <property type="nucleotide sequence ID" value="NZ_CP016353.1"/>
</dbReference>
<organism evidence="4 5">
    <name type="scientific">Prauserella marina</name>
    <dbReference type="NCBI Taxonomy" id="530584"/>
    <lineage>
        <taxon>Bacteria</taxon>
        <taxon>Bacillati</taxon>
        <taxon>Actinomycetota</taxon>
        <taxon>Actinomycetes</taxon>
        <taxon>Pseudonocardiales</taxon>
        <taxon>Pseudonocardiaceae</taxon>
        <taxon>Prauserella</taxon>
    </lineage>
</organism>
<dbReference type="PROSITE" id="PS00211">
    <property type="entry name" value="ABC_TRANSPORTER_1"/>
    <property type="match status" value="1"/>
</dbReference>
<accession>A0A222VPN4</accession>
<dbReference type="PANTHER" id="PTHR42788">
    <property type="entry name" value="TAURINE IMPORT ATP-BINDING PROTEIN-RELATED"/>
    <property type="match status" value="1"/>
</dbReference>
<dbReference type="GO" id="GO:0016887">
    <property type="term" value="F:ATP hydrolysis activity"/>
    <property type="evidence" value="ECO:0007669"/>
    <property type="project" value="InterPro"/>
</dbReference>
<dbReference type="Proteomes" id="UP000199494">
    <property type="component" value="Unassembled WGS sequence"/>
</dbReference>
<evidence type="ECO:0000256" key="2">
    <source>
        <dbReference type="ARBA" id="ARBA00022741"/>
    </source>
</evidence>
<dbReference type="InterPro" id="IPR003439">
    <property type="entry name" value="ABC_transporter-like_ATP-bd"/>
</dbReference>
<protein>
    <submittedName>
        <fullName evidence="4">NitT/TauT family transport system ATP-binding protein</fullName>
    </submittedName>
</protein>
<evidence type="ECO:0000313" key="5">
    <source>
        <dbReference type="Proteomes" id="UP000199494"/>
    </source>
</evidence>
<dbReference type="CDD" id="cd03293">
    <property type="entry name" value="ABC_NrtD_SsuB_transporters"/>
    <property type="match status" value="1"/>
</dbReference>
<dbReference type="PROSITE" id="PS50893">
    <property type="entry name" value="ABC_TRANSPORTER_2"/>
    <property type="match status" value="1"/>
</dbReference>